<dbReference type="SUPFAM" id="SSF52540">
    <property type="entry name" value="P-loop containing nucleoside triphosphate hydrolases"/>
    <property type="match status" value="1"/>
</dbReference>
<reference evidence="1" key="1">
    <citation type="submission" date="2022-06" db="EMBL/GenBank/DDBJ databases">
        <title>Genome sequencing of Brevibacillus sp. BB3-R1.</title>
        <authorList>
            <person name="Heo J."/>
            <person name="Lee D."/>
            <person name="Won M."/>
            <person name="Han B.-H."/>
            <person name="Hong S.-B."/>
            <person name="Kwon S.-W."/>
        </authorList>
    </citation>
    <scope>NUCLEOTIDE SEQUENCE</scope>
    <source>
        <strain evidence="1">BB3-R1</strain>
    </source>
</reference>
<accession>A0ABY4WFR2</accession>
<evidence type="ECO:0000313" key="2">
    <source>
        <dbReference type="Proteomes" id="UP001056500"/>
    </source>
</evidence>
<name>A0ABY4WFR2_9BACL</name>
<sequence length="284" mass="32892">MFKHVHQFVSQFRELEKKEIHHTQEEEQRLKVLKEKLTKLEPDETPKQIHQRCIAVVSLYPQAGASFLAGNTAFAMAGNGHTVSLCELPGRVSHTYFALDIAQRAPVFSQQRTASTSILFLQNNNLRIHVETPLSQTKFTQNHTDWLFRMSRESAVVLIDFSSDWRDQQIEHLLGFVDEIWVVIDTDIARLTRMMVTEQPPKWWLEQQNKIRIIANKWSERWNRSAVMKKVDGTLSLWDEGNPVRVEKIVPLIDGEKTFEAHSKAKLLLEEYPEEESGFASLLS</sequence>
<dbReference type="Proteomes" id="UP001056500">
    <property type="component" value="Chromosome"/>
</dbReference>
<dbReference type="RefSeq" id="WP_251873066.1">
    <property type="nucleotide sequence ID" value="NZ_CP098755.1"/>
</dbReference>
<proteinExistence type="predicted"/>
<dbReference type="Gene3D" id="3.40.50.300">
    <property type="entry name" value="P-loop containing nucleotide triphosphate hydrolases"/>
    <property type="match status" value="1"/>
</dbReference>
<dbReference type="InterPro" id="IPR027417">
    <property type="entry name" value="P-loop_NTPase"/>
</dbReference>
<organism evidence="1 2">
    <name type="scientific">Brevibacillus ruminantium</name>
    <dbReference type="NCBI Taxonomy" id="2950604"/>
    <lineage>
        <taxon>Bacteria</taxon>
        <taxon>Bacillati</taxon>
        <taxon>Bacillota</taxon>
        <taxon>Bacilli</taxon>
        <taxon>Bacillales</taxon>
        <taxon>Paenibacillaceae</taxon>
        <taxon>Brevibacillus</taxon>
    </lineage>
</organism>
<gene>
    <name evidence="1" type="ORF">NDK47_01085</name>
</gene>
<dbReference type="EMBL" id="CP098755">
    <property type="protein sequence ID" value="USG65982.1"/>
    <property type="molecule type" value="Genomic_DNA"/>
</dbReference>
<evidence type="ECO:0000313" key="1">
    <source>
        <dbReference type="EMBL" id="USG65982.1"/>
    </source>
</evidence>
<keyword evidence="2" id="KW-1185">Reference proteome</keyword>
<protein>
    <submittedName>
        <fullName evidence="1">Uncharacterized protein</fullName>
    </submittedName>
</protein>